<dbReference type="Pfam" id="PF08843">
    <property type="entry name" value="AbiEii"/>
    <property type="match status" value="1"/>
</dbReference>
<evidence type="ECO:0000313" key="1">
    <source>
        <dbReference type="EMBL" id="SLM30641.1"/>
    </source>
</evidence>
<evidence type="ECO:0008006" key="3">
    <source>
        <dbReference type="Google" id="ProtNLM"/>
    </source>
</evidence>
<dbReference type="RefSeq" id="WP_080808951.1">
    <property type="nucleotide sequence ID" value="NZ_LT828563.1"/>
</dbReference>
<dbReference type="AlphaFoldDB" id="A0A1W1HDR5"/>
<dbReference type="InterPro" id="IPR014942">
    <property type="entry name" value="AbiEii"/>
</dbReference>
<accession>A0A1W1HDR5</accession>
<organism evidence="1 2">
    <name type="scientific">Desulfamplus magnetovallimortis</name>
    <dbReference type="NCBI Taxonomy" id="1246637"/>
    <lineage>
        <taxon>Bacteria</taxon>
        <taxon>Pseudomonadati</taxon>
        <taxon>Thermodesulfobacteriota</taxon>
        <taxon>Desulfobacteria</taxon>
        <taxon>Desulfobacterales</taxon>
        <taxon>Desulfobacteraceae</taxon>
        <taxon>Desulfamplus</taxon>
    </lineage>
</organism>
<dbReference type="Proteomes" id="UP000191931">
    <property type="component" value="Unassembled WGS sequence"/>
</dbReference>
<evidence type="ECO:0000313" key="2">
    <source>
        <dbReference type="Proteomes" id="UP000191931"/>
    </source>
</evidence>
<protein>
    <recommendedName>
        <fullName evidence="3">Nucleotidyl transferase AbiEii/AbiGii toxin family protein</fullName>
    </recommendedName>
</protein>
<dbReference type="EMBL" id="FWEV01000153">
    <property type="protein sequence ID" value="SLM30641.1"/>
    <property type="molecule type" value="Genomic_DNA"/>
</dbReference>
<gene>
    <name evidence="1" type="ORF">MTBBW1_2360024</name>
</gene>
<name>A0A1W1HDR5_9BACT</name>
<sequence>MPESQPDFDQVLPPEQIKTADFLKTEIFPKLPEEHFFLVGGTAIALHYGHRQSIDFDFFSFPKENKPDSQVEAVDRLFRNYNLYHRENIPIQYGQQHYLIKGVGITFMGFQNSQAESELELYKLPVFPTEKIFGFDTLSIRDLGALKAFARCQRSKMKDVVDLAEMLRHGVSLQDIITTAEKIFKYDFHPKEFLTACMDLEDIFDNNAIDEPIMFLNGKETDFYIDYLKSAIRKYYDRTS</sequence>
<keyword evidence="2" id="KW-1185">Reference proteome</keyword>
<proteinExistence type="predicted"/>
<reference evidence="1 2" key="1">
    <citation type="submission" date="2017-03" db="EMBL/GenBank/DDBJ databases">
        <authorList>
            <person name="Afonso C.L."/>
            <person name="Miller P.J."/>
            <person name="Scott M.A."/>
            <person name="Spackman E."/>
            <person name="Goraichik I."/>
            <person name="Dimitrov K.M."/>
            <person name="Suarez D.L."/>
            <person name="Swayne D.E."/>
        </authorList>
    </citation>
    <scope>NUCLEOTIDE SEQUENCE [LARGE SCALE GENOMIC DNA]</scope>
    <source>
        <strain evidence="1">PRJEB14757</strain>
    </source>
</reference>
<dbReference type="STRING" id="1246637.MTBBW1_2360024"/>